<evidence type="ECO:0000313" key="10">
    <source>
        <dbReference type="EMBL" id="KAK9098441.1"/>
    </source>
</evidence>
<comment type="cofactor">
    <cofactor evidence="1">
        <name>Mn(2+)</name>
        <dbReference type="ChEBI" id="CHEBI:29035"/>
    </cofactor>
</comment>
<comment type="catalytic activity">
    <reaction evidence="8">
        <text>2-C-methyl-D-erythritol 4-phosphate + NADP(+) = 1-deoxy-D-xylulose 5-phosphate + NADPH + H(+)</text>
        <dbReference type="Rhea" id="RHEA:13717"/>
        <dbReference type="ChEBI" id="CHEBI:15378"/>
        <dbReference type="ChEBI" id="CHEBI:57783"/>
        <dbReference type="ChEBI" id="CHEBI:57792"/>
        <dbReference type="ChEBI" id="CHEBI:58262"/>
        <dbReference type="ChEBI" id="CHEBI:58349"/>
        <dbReference type="EC" id="1.1.1.267"/>
    </reaction>
    <physiologicalReaction direction="right-to-left" evidence="8">
        <dbReference type="Rhea" id="RHEA:13719"/>
    </physiologicalReaction>
</comment>
<comment type="cofactor">
    <cofactor evidence="2">
        <name>Mg(2+)</name>
        <dbReference type="ChEBI" id="CHEBI:18420"/>
    </cofactor>
</comment>
<dbReference type="EC" id="1.1.1.267" evidence="5"/>
<evidence type="ECO:0000256" key="6">
    <source>
        <dbReference type="ARBA" id="ARBA00022723"/>
    </source>
</evidence>
<sequence length="315" mass="34388">MSSSSLVGIASSCHNVPHTAVVGDLPLCWPSLVGAAAPRQHRFLRVSLAICPSRVRVWWSATAGAALRPTAITGAVSSSSMAGFGLSSLVAVKPFSPPLVGFFFVVSFKNEMGVSMRVARRARQRAIVITFIPTNFSRGELCHPTPWDPRGAGNLRGGKARNPCGSNFLSIILTIYCFGASDRNLPVEKLKEVKVADALKHPNWNMGKTITVDSATLFNKVFGPSDAVDFVQQHPKDFSGFDVSEIANLGYGAKLQKRRQELTQTTPDQPVDDEEVYYKVAGDCPKGCVYSLRSLWRKKRRYVDHDASTSQMLAQ</sequence>
<dbReference type="GO" id="GO:0030604">
    <property type="term" value="F:1-deoxy-D-xylulose-5-phosphate reductoisomerase activity"/>
    <property type="evidence" value="ECO:0007669"/>
    <property type="project" value="UniProtKB-EC"/>
</dbReference>
<evidence type="ECO:0000256" key="4">
    <source>
        <dbReference type="ARBA" id="ARBA00006825"/>
    </source>
</evidence>
<evidence type="ECO:0000259" key="9">
    <source>
        <dbReference type="Pfam" id="PF08436"/>
    </source>
</evidence>
<evidence type="ECO:0000256" key="2">
    <source>
        <dbReference type="ARBA" id="ARBA00001946"/>
    </source>
</evidence>
<dbReference type="PANTHER" id="PTHR30525:SF0">
    <property type="entry name" value="1-DEOXY-D-XYLULOSE 5-PHOSPHATE REDUCTOISOMERASE, CHLOROPLASTIC"/>
    <property type="match status" value="1"/>
</dbReference>
<evidence type="ECO:0000313" key="11">
    <source>
        <dbReference type="Proteomes" id="UP001420932"/>
    </source>
</evidence>
<evidence type="ECO:0000256" key="7">
    <source>
        <dbReference type="ARBA" id="ARBA00023002"/>
    </source>
</evidence>
<evidence type="ECO:0000256" key="5">
    <source>
        <dbReference type="ARBA" id="ARBA00012366"/>
    </source>
</evidence>
<comment type="pathway">
    <text evidence="3">Isoprenoid biosynthesis; isopentenyl diphosphate biosynthesis via DXP pathway; isopentenyl diphosphate from 1-deoxy-D-xylulose 5-phosphate: step 1/6.</text>
</comment>
<name>A0AAP0ESA4_9MAGN</name>
<dbReference type="GO" id="GO:0070402">
    <property type="term" value="F:NADPH binding"/>
    <property type="evidence" value="ECO:0007669"/>
    <property type="project" value="TreeGrafter"/>
</dbReference>
<protein>
    <recommendedName>
        <fullName evidence="5">1-deoxy-D-xylulose-5-phosphate reductoisomerase</fullName>
        <ecNumber evidence="5">1.1.1.267</ecNumber>
    </recommendedName>
</protein>
<evidence type="ECO:0000256" key="1">
    <source>
        <dbReference type="ARBA" id="ARBA00001936"/>
    </source>
</evidence>
<feature type="domain" description="1-deoxy-D-xylulose 5-phosphate reductoisomerase C-terminal" evidence="9">
    <location>
        <begin position="175"/>
        <end position="222"/>
    </location>
</feature>
<dbReference type="PANTHER" id="PTHR30525">
    <property type="entry name" value="1-DEOXY-D-XYLULOSE 5-PHOSPHATE REDUCTOISOMERASE"/>
    <property type="match status" value="1"/>
</dbReference>
<dbReference type="InterPro" id="IPR013644">
    <property type="entry name" value="DXP_reductoisomerase_C"/>
</dbReference>
<keyword evidence="7" id="KW-0560">Oxidoreductase</keyword>
<accession>A0AAP0ESA4</accession>
<comment type="caution">
    <text evidence="10">The sequence shown here is derived from an EMBL/GenBank/DDBJ whole genome shotgun (WGS) entry which is preliminary data.</text>
</comment>
<dbReference type="SUPFAM" id="SSF55347">
    <property type="entry name" value="Glyceraldehyde-3-phosphate dehydrogenase-like, C-terminal domain"/>
    <property type="match status" value="1"/>
</dbReference>
<comment type="similarity">
    <text evidence="4">Belongs to the DXR family.</text>
</comment>
<dbReference type="InterPro" id="IPR003821">
    <property type="entry name" value="DXP_reductoisomerase"/>
</dbReference>
<evidence type="ECO:0000256" key="8">
    <source>
        <dbReference type="ARBA" id="ARBA00048543"/>
    </source>
</evidence>
<reference evidence="10 11" key="1">
    <citation type="submission" date="2024-01" db="EMBL/GenBank/DDBJ databases">
        <title>Genome assemblies of Stephania.</title>
        <authorList>
            <person name="Yang L."/>
        </authorList>
    </citation>
    <scope>NUCLEOTIDE SEQUENCE [LARGE SCALE GENOMIC DNA]</scope>
    <source>
        <strain evidence="10">YNDBR</strain>
        <tissue evidence="10">Leaf</tissue>
    </source>
</reference>
<dbReference type="EMBL" id="JBBNAF010000011">
    <property type="protein sequence ID" value="KAK9098441.1"/>
    <property type="molecule type" value="Genomic_DNA"/>
</dbReference>
<dbReference type="AlphaFoldDB" id="A0AAP0ESA4"/>
<dbReference type="GO" id="GO:0030145">
    <property type="term" value="F:manganese ion binding"/>
    <property type="evidence" value="ECO:0007669"/>
    <property type="project" value="TreeGrafter"/>
</dbReference>
<organism evidence="10 11">
    <name type="scientific">Stephania yunnanensis</name>
    <dbReference type="NCBI Taxonomy" id="152371"/>
    <lineage>
        <taxon>Eukaryota</taxon>
        <taxon>Viridiplantae</taxon>
        <taxon>Streptophyta</taxon>
        <taxon>Embryophyta</taxon>
        <taxon>Tracheophyta</taxon>
        <taxon>Spermatophyta</taxon>
        <taxon>Magnoliopsida</taxon>
        <taxon>Ranunculales</taxon>
        <taxon>Menispermaceae</taxon>
        <taxon>Menispermoideae</taxon>
        <taxon>Cissampelideae</taxon>
        <taxon>Stephania</taxon>
    </lineage>
</organism>
<keyword evidence="6" id="KW-0479">Metal-binding</keyword>
<dbReference type="Proteomes" id="UP001420932">
    <property type="component" value="Unassembled WGS sequence"/>
</dbReference>
<proteinExistence type="inferred from homology"/>
<keyword evidence="11" id="KW-1185">Reference proteome</keyword>
<gene>
    <name evidence="10" type="ORF">Syun_025486</name>
</gene>
<dbReference type="GO" id="GO:0051484">
    <property type="term" value="P:isopentenyl diphosphate biosynthetic process, methylerythritol 4-phosphate pathway involved in terpenoid biosynthetic process"/>
    <property type="evidence" value="ECO:0007669"/>
    <property type="project" value="TreeGrafter"/>
</dbReference>
<evidence type="ECO:0000256" key="3">
    <source>
        <dbReference type="ARBA" id="ARBA00005094"/>
    </source>
</evidence>
<dbReference type="Pfam" id="PF08436">
    <property type="entry name" value="DXP_redisom_C"/>
    <property type="match status" value="1"/>
</dbReference>